<keyword evidence="7" id="KW-0624">Polysaccharide degradation</keyword>
<feature type="chain" id="PRO_5017681092" evidence="8">
    <location>
        <begin position="27"/>
        <end position="384"/>
    </location>
</feature>
<dbReference type="EMBL" id="QUNO01000009">
    <property type="protein sequence ID" value="REH43887.1"/>
    <property type="molecule type" value="Genomic_DNA"/>
</dbReference>
<evidence type="ECO:0000256" key="6">
    <source>
        <dbReference type="ARBA" id="ARBA00023295"/>
    </source>
</evidence>
<dbReference type="GO" id="GO:0016977">
    <property type="term" value="F:chitosanase activity"/>
    <property type="evidence" value="ECO:0007669"/>
    <property type="project" value="InterPro"/>
</dbReference>
<dbReference type="GO" id="GO:0005576">
    <property type="term" value="C:extracellular region"/>
    <property type="evidence" value="ECO:0007669"/>
    <property type="project" value="UniProtKB-SubCell"/>
</dbReference>
<sequence length="384" mass="40611">MVRRVLLALLAVVMGTSLAVASHASAAPAAPHDSYLVTLYGWPDNSPPGGDIAYPQIHQSAGGTGTYDDPITFATDQNELAPGTRVYYPYLKRYFIMEDGCVECSQDWQNGKRHIDLWVGGEGGDSNAVINCEDALTQDSGDVIIDPDPNQPVDSGSIFNSGDNSCYQPGSSAAAKTVNTAKTAKAAPKSDDGNPTAAQLLAKTANCHQVSNGTYDDKNGGQTPICGANGAYFWTSGMAVDCDGQRTATCNENTDCCFYDDTSFHQSDGKPLDAAKLPYVVIPLPSSRWNYGNAGIKGGDVLAVIYKGHVEYAVFGDEGPDDSIGEASYATAKSLGIDPDPKNGGTSDKVTYIVFKNSKASPIENHTSAVSQGRKFAQQFISNN</sequence>
<proteinExistence type="predicted"/>
<keyword evidence="3 8" id="KW-0732">Signal</keyword>
<evidence type="ECO:0000313" key="9">
    <source>
        <dbReference type="EMBL" id="REH43887.1"/>
    </source>
</evidence>
<comment type="caution">
    <text evidence="9">The sequence shown here is derived from an EMBL/GenBank/DDBJ whole genome shotgun (WGS) entry which is preliminary data.</text>
</comment>
<evidence type="ECO:0000256" key="2">
    <source>
        <dbReference type="ARBA" id="ARBA00022525"/>
    </source>
</evidence>
<evidence type="ECO:0000256" key="8">
    <source>
        <dbReference type="SAM" id="SignalP"/>
    </source>
</evidence>
<name>A0A3E0HFB3_9PSEU</name>
<gene>
    <name evidence="9" type="ORF">BCF44_109433</name>
</gene>
<organism evidence="9 10">
    <name type="scientific">Kutzneria buriramensis</name>
    <dbReference type="NCBI Taxonomy" id="1045776"/>
    <lineage>
        <taxon>Bacteria</taxon>
        <taxon>Bacillati</taxon>
        <taxon>Actinomycetota</taxon>
        <taxon>Actinomycetes</taxon>
        <taxon>Pseudonocardiales</taxon>
        <taxon>Pseudonocardiaceae</taxon>
        <taxon>Kutzneria</taxon>
    </lineage>
</organism>
<dbReference type="Proteomes" id="UP000256269">
    <property type="component" value="Unassembled WGS sequence"/>
</dbReference>
<dbReference type="GO" id="GO:0000272">
    <property type="term" value="P:polysaccharide catabolic process"/>
    <property type="evidence" value="ECO:0007669"/>
    <property type="project" value="UniProtKB-KW"/>
</dbReference>
<evidence type="ECO:0000313" key="10">
    <source>
        <dbReference type="Proteomes" id="UP000256269"/>
    </source>
</evidence>
<dbReference type="PANTHER" id="PTHR42061">
    <property type="entry name" value="ENDO-CHITOSANASE"/>
    <property type="match status" value="1"/>
</dbReference>
<dbReference type="InterPro" id="IPR009939">
    <property type="entry name" value="Chitosanase_fungal"/>
</dbReference>
<keyword evidence="5" id="KW-0119">Carbohydrate metabolism</keyword>
<keyword evidence="10" id="KW-1185">Reference proteome</keyword>
<keyword evidence="6" id="KW-0326">Glycosidase</keyword>
<keyword evidence="2" id="KW-0964">Secreted</keyword>
<dbReference type="PANTHER" id="PTHR42061:SF6">
    <property type="entry name" value="ENDO-CHITOSANASE"/>
    <property type="match status" value="1"/>
</dbReference>
<evidence type="ECO:0000256" key="3">
    <source>
        <dbReference type="ARBA" id="ARBA00022729"/>
    </source>
</evidence>
<protein>
    <submittedName>
        <fullName evidence="9">Chitosanase (Glycosyl hydrolase group 75)</fullName>
    </submittedName>
</protein>
<evidence type="ECO:0000256" key="5">
    <source>
        <dbReference type="ARBA" id="ARBA00023277"/>
    </source>
</evidence>
<keyword evidence="4 9" id="KW-0378">Hydrolase</keyword>
<reference evidence="9 10" key="1">
    <citation type="submission" date="2018-08" db="EMBL/GenBank/DDBJ databases">
        <title>Genomic Encyclopedia of Archaeal and Bacterial Type Strains, Phase II (KMG-II): from individual species to whole genera.</title>
        <authorList>
            <person name="Goeker M."/>
        </authorList>
    </citation>
    <scope>NUCLEOTIDE SEQUENCE [LARGE SCALE GENOMIC DNA]</scope>
    <source>
        <strain evidence="9 10">DSM 45791</strain>
    </source>
</reference>
<accession>A0A3E0HFB3</accession>
<comment type="subcellular location">
    <subcellularLocation>
        <location evidence="1">Secreted</location>
    </subcellularLocation>
</comment>
<dbReference type="AlphaFoldDB" id="A0A3E0HFB3"/>
<dbReference type="RefSeq" id="WP_246015606.1">
    <property type="nucleotide sequence ID" value="NZ_CP144375.1"/>
</dbReference>
<dbReference type="Pfam" id="PF07335">
    <property type="entry name" value="Glyco_hydro_75"/>
    <property type="match status" value="1"/>
</dbReference>
<evidence type="ECO:0000256" key="7">
    <source>
        <dbReference type="ARBA" id="ARBA00023326"/>
    </source>
</evidence>
<feature type="signal peptide" evidence="8">
    <location>
        <begin position="1"/>
        <end position="26"/>
    </location>
</feature>
<evidence type="ECO:0000256" key="1">
    <source>
        <dbReference type="ARBA" id="ARBA00004613"/>
    </source>
</evidence>
<evidence type="ECO:0000256" key="4">
    <source>
        <dbReference type="ARBA" id="ARBA00022801"/>
    </source>
</evidence>